<dbReference type="Proteomes" id="UP000198575">
    <property type="component" value="Unassembled WGS sequence"/>
</dbReference>
<evidence type="ECO:0000313" key="2">
    <source>
        <dbReference type="Proteomes" id="UP000198575"/>
    </source>
</evidence>
<dbReference type="AlphaFoldDB" id="A0A1I4W2G4"/>
<evidence type="ECO:0000313" key="1">
    <source>
        <dbReference type="EMBL" id="SFN07557.1"/>
    </source>
</evidence>
<gene>
    <name evidence="1" type="ORF">SAMN05216289_103285</name>
</gene>
<keyword evidence="2" id="KW-1185">Reference proteome</keyword>
<name>A0A1I4W2G4_9GAMM</name>
<dbReference type="OrthoDB" id="4119964at2"/>
<accession>A0A1I4W2G4</accession>
<protein>
    <recommendedName>
        <fullName evidence="3">DUF2971 domain-containing protein</fullName>
    </recommendedName>
</protein>
<sequence length="276" mass="32355">MTPLLERRRIFAKSGQPRFVYKYRVLPKVDDSAGWQRLEDIVVRNQLWMASADSLNDPFDFSIHYKMSEKGAALRRSVEHYFRRENNIGSARARTLVRSDLIANPKLLERLLRNAHERFLRQLGVCSFSADPRVSRLWSHYSNDHSGICIQFDPSRDPRCFVLHRMTYSKEPKRVIESLDQLDHDTNLRLLMEKEEQWKDEREWRAVEIGNANIQRGFRPDALTGIILGLRCRDAAILDILAKILGMRQSKKFPMPEIYQVVKPDVGTRLRLLRVP</sequence>
<organism evidence="1 2">
    <name type="scientific">Dokdonella immobilis</name>
    <dbReference type="NCBI Taxonomy" id="578942"/>
    <lineage>
        <taxon>Bacteria</taxon>
        <taxon>Pseudomonadati</taxon>
        <taxon>Pseudomonadota</taxon>
        <taxon>Gammaproteobacteria</taxon>
        <taxon>Lysobacterales</taxon>
        <taxon>Rhodanobacteraceae</taxon>
        <taxon>Dokdonella</taxon>
    </lineage>
</organism>
<dbReference type="InterPro" id="IPR021352">
    <property type="entry name" value="DUF2971"/>
</dbReference>
<dbReference type="STRING" id="578942.SAMN05216289_103285"/>
<dbReference type="EMBL" id="FOVF01000003">
    <property type="protein sequence ID" value="SFN07557.1"/>
    <property type="molecule type" value="Genomic_DNA"/>
</dbReference>
<proteinExistence type="predicted"/>
<reference evidence="1 2" key="1">
    <citation type="submission" date="2016-10" db="EMBL/GenBank/DDBJ databases">
        <authorList>
            <person name="de Groot N.N."/>
        </authorList>
    </citation>
    <scope>NUCLEOTIDE SEQUENCE [LARGE SCALE GENOMIC DNA]</scope>
    <source>
        <strain evidence="1 2">CGMCC 1.7659</strain>
    </source>
</reference>
<evidence type="ECO:0008006" key="3">
    <source>
        <dbReference type="Google" id="ProtNLM"/>
    </source>
</evidence>
<dbReference type="Pfam" id="PF11185">
    <property type="entry name" value="DUF2971"/>
    <property type="match status" value="1"/>
</dbReference>